<feature type="region of interest" description="Disordered" evidence="1">
    <location>
        <begin position="152"/>
        <end position="196"/>
    </location>
</feature>
<dbReference type="EMBL" id="CAUYUE010000009">
    <property type="protein sequence ID" value="CAK0783920.1"/>
    <property type="molecule type" value="Genomic_DNA"/>
</dbReference>
<feature type="region of interest" description="Disordered" evidence="1">
    <location>
        <begin position="642"/>
        <end position="677"/>
    </location>
</feature>
<feature type="region of interest" description="Disordered" evidence="1">
    <location>
        <begin position="290"/>
        <end position="358"/>
    </location>
</feature>
<feature type="compositionally biased region" description="Basic and acidic residues" evidence="1">
    <location>
        <begin position="341"/>
        <end position="354"/>
    </location>
</feature>
<keyword evidence="3" id="KW-1185">Reference proteome</keyword>
<feature type="region of interest" description="Disordered" evidence="1">
    <location>
        <begin position="692"/>
        <end position="792"/>
    </location>
</feature>
<accession>A0AAV1ID23</accession>
<evidence type="ECO:0000256" key="1">
    <source>
        <dbReference type="SAM" id="MobiDB-lite"/>
    </source>
</evidence>
<proteinExistence type="predicted"/>
<reference evidence="2 3" key="1">
    <citation type="submission" date="2023-10" db="EMBL/GenBank/DDBJ databases">
        <authorList>
            <person name="Maclean D."/>
            <person name="Macfadyen A."/>
        </authorList>
    </citation>
    <scope>NUCLEOTIDE SEQUENCE [LARGE SCALE GENOMIC DNA]</scope>
</reference>
<evidence type="ECO:0000313" key="3">
    <source>
        <dbReference type="Proteomes" id="UP001314263"/>
    </source>
</evidence>
<feature type="compositionally biased region" description="Polar residues" evidence="1">
    <location>
        <begin position="330"/>
        <end position="340"/>
    </location>
</feature>
<gene>
    <name evidence="2" type="ORF">CVIRNUC_007120</name>
</gene>
<dbReference type="Proteomes" id="UP001314263">
    <property type="component" value="Unassembled WGS sequence"/>
</dbReference>
<evidence type="ECO:0000313" key="2">
    <source>
        <dbReference type="EMBL" id="CAK0783920.1"/>
    </source>
</evidence>
<feature type="compositionally biased region" description="Low complexity" evidence="1">
    <location>
        <begin position="315"/>
        <end position="324"/>
    </location>
</feature>
<comment type="caution">
    <text evidence="2">The sequence shown here is derived from an EMBL/GenBank/DDBJ whole genome shotgun (WGS) entry which is preliminary data.</text>
</comment>
<organism evidence="2 3">
    <name type="scientific">Coccomyxa viridis</name>
    <dbReference type="NCBI Taxonomy" id="1274662"/>
    <lineage>
        <taxon>Eukaryota</taxon>
        <taxon>Viridiplantae</taxon>
        <taxon>Chlorophyta</taxon>
        <taxon>core chlorophytes</taxon>
        <taxon>Trebouxiophyceae</taxon>
        <taxon>Trebouxiophyceae incertae sedis</taxon>
        <taxon>Coccomyxaceae</taxon>
        <taxon>Coccomyxa</taxon>
    </lineage>
</organism>
<name>A0AAV1ID23_9CHLO</name>
<sequence>MSDEVCHWFSNQFTALYDGIKTLNVERWLQNRIRAPLMRSEMSGLKLHPQVSTQGVSVEAVREQLLLLGHNIPDDTIRAFLTDGLPEHRGAVQTQAATPPCTLAARQTSEGSFTEPGQAETGYGALQTSLAVVDKEIPANHMADMFQQPSTGCRGMPAASSATGSAMPDAGASQDSALPGGAIWDSHREQPQPSEPVPARLACLESQVQPPGSEAHSREAAQTDEGMPVPFMGTLPQAALLTDVGQPEAFLLGVESSTSTLLQDTGLLQTEGQALSQLSAVHTASATANMTASPGAAEQAPIASRNRQVPEHSSADAVRSRVSALPASTELRQTEQQAPRQDTRKAAESSDKASRKSLYPAVPEAAAATSTVLAAVAQLLPDDQLSRRPAQDAMMQMPLLVSASGAASTKDSEHPSNSLQETLMPAFDAQCYKATMSTARDRQHSAPSCGSFMPAALAAGHGHRYAGSSAGNSGSLAGRKVPEYAVTDQTDAVVVPYSDSTHCLDSSTPARQLWADVRPGQSYAAAQPAWHLISANRPATEGVACPAPKHALSWRQQLIRPLYPELRPASAQSQPSSSKLDQAQTDIQAHKPAAEHIPAFRGVAPHQCSASAEAAGGGCAGAKLARGRAWAAQLYEGRQAEDFPGELSGPRSRVSGALSPRQRQPAAAVADAEGPQRVFPHGLAQHVERYAKEVRSSKGEGSITRPNGLNRPSRLSGQQKENHHPASPGGQPQAATQRRAAGSAQKLPSAAHSAPSVIVKEAQGWQHRTRVSSPRHHADTPRSGTHSIYPDLRQGLCGPKKFDRVARYKAMQALWAKDAFLKSGAGGAGGSGKRKKLGFCKAFAEVHAANERMHNLFIEWSAANC</sequence>
<protein>
    <submittedName>
        <fullName evidence="2">Uncharacterized protein</fullName>
    </submittedName>
</protein>
<dbReference type="AlphaFoldDB" id="A0AAV1ID23"/>